<sequence>MWLPRNQGDRKDGVNGLVAVAIDKDKGSQNALKWAIDHLLMRGSTVILLHVKIKAITSSASLQIPSEHIILYYVVLMLFKPQQWFSSM</sequence>
<keyword evidence="2" id="KW-1185">Reference proteome</keyword>
<protein>
    <submittedName>
        <fullName evidence="1">Uncharacterized protein</fullName>
    </submittedName>
</protein>
<gene>
    <name evidence="1" type="ORF">L6164_024197</name>
</gene>
<accession>A0ACB9LX29</accession>
<dbReference type="Proteomes" id="UP000828941">
    <property type="component" value="Chromosome 10"/>
</dbReference>
<evidence type="ECO:0000313" key="2">
    <source>
        <dbReference type="Proteomes" id="UP000828941"/>
    </source>
</evidence>
<reference evidence="1 2" key="1">
    <citation type="journal article" date="2022" name="DNA Res.">
        <title>Chromosomal-level genome assembly of the orchid tree Bauhinia variegata (Leguminosae; Cercidoideae) supports the allotetraploid origin hypothesis of Bauhinia.</title>
        <authorList>
            <person name="Zhong Y."/>
            <person name="Chen Y."/>
            <person name="Zheng D."/>
            <person name="Pang J."/>
            <person name="Liu Y."/>
            <person name="Luo S."/>
            <person name="Meng S."/>
            <person name="Qian L."/>
            <person name="Wei D."/>
            <person name="Dai S."/>
            <person name="Zhou R."/>
        </authorList>
    </citation>
    <scope>NUCLEOTIDE SEQUENCE [LARGE SCALE GENOMIC DNA]</scope>
    <source>
        <strain evidence="1">BV-YZ2020</strain>
    </source>
</reference>
<organism evidence="1 2">
    <name type="scientific">Bauhinia variegata</name>
    <name type="common">Purple orchid tree</name>
    <name type="synonym">Phanera variegata</name>
    <dbReference type="NCBI Taxonomy" id="167791"/>
    <lineage>
        <taxon>Eukaryota</taxon>
        <taxon>Viridiplantae</taxon>
        <taxon>Streptophyta</taxon>
        <taxon>Embryophyta</taxon>
        <taxon>Tracheophyta</taxon>
        <taxon>Spermatophyta</taxon>
        <taxon>Magnoliopsida</taxon>
        <taxon>eudicotyledons</taxon>
        <taxon>Gunneridae</taxon>
        <taxon>Pentapetalae</taxon>
        <taxon>rosids</taxon>
        <taxon>fabids</taxon>
        <taxon>Fabales</taxon>
        <taxon>Fabaceae</taxon>
        <taxon>Cercidoideae</taxon>
        <taxon>Cercideae</taxon>
        <taxon>Bauhiniinae</taxon>
        <taxon>Bauhinia</taxon>
    </lineage>
</organism>
<name>A0ACB9LX29_BAUVA</name>
<proteinExistence type="predicted"/>
<evidence type="ECO:0000313" key="1">
    <source>
        <dbReference type="EMBL" id="KAI4316193.1"/>
    </source>
</evidence>
<comment type="caution">
    <text evidence="1">The sequence shown here is derived from an EMBL/GenBank/DDBJ whole genome shotgun (WGS) entry which is preliminary data.</text>
</comment>
<dbReference type="EMBL" id="CM039435">
    <property type="protein sequence ID" value="KAI4316193.1"/>
    <property type="molecule type" value="Genomic_DNA"/>
</dbReference>